<feature type="transmembrane region" description="Helical" evidence="3">
    <location>
        <begin position="125"/>
        <end position="146"/>
    </location>
</feature>
<organism evidence="5 6">
    <name type="scientific">Tetrapyrgos nigripes</name>
    <dbReference type="NCBI Taxonomy" id="182062"/>
    <lineage>
        <taxon>Eukaryota</taxon>
        <taxon>Fungi</taxon>
        <taxon>Dikarya</taxon>
        <taxon>Basidiomycota</taxon>
        <taxon>Agaricomycotina</taxon>
        <taxon>Agaricomycetes</taxon>
        <taxon>Agaricomycetidae</taxon>
        <taxon>Agaricales</taxon>
        <taxon>Marasmiineae</taxon>
        <taxon>Marasmiaceae</taxon>
        <taxon>Tetrapyrgos</taxon>
    </lineage>
</organism>
<reference evidence="5 6" key="1">
    <citation type="journal article" date="2020" name="ISME J.">
        <title>Uncovering the hidden diversity of litter-decomposition mechanisms in mushroom-forming fungi.</title>
        <authorList>
            <person name="Floudas D."/>
            <person name="Bentzer J."/>
            <person name="Ahren D."/>
            <person name="Johansson T."/>
            <person name="Persson P."/>
            <person name="Tunlid A."/>
        </authorList>
    </citation>
    <scope>NUCLEOTIDE SEQUENCE [LARGE SCALE GENOMIC DNA]</scope>
    <source>
        <strain evidence="5 6">CBS 291.85</strain>
    </source>
</reference>
<keyword evidence="3" id="KW-0472">Membrane</keyword>
<evidence type="ECO:0000256" key="2">
    <source>
        <dbReference type="ARBA" id="ARBA00006727"/>
    </source>
</evidence>
<evidence type="ECO:0000256" key="3">
    <source>
        <dbReference type="SAM" id="Phobius"/>
    </source>
</evidence>
<evidence type="ECO:0000313" key="6">
    <source>
        <dbReference type="Proteomes" id="UP000559256"/>
    </source>
</evidence>
<accession>A0A8H5CME4</accession>
<dbReference type="Gene3D" id="1.20.1250.20">
    <property type="entry name" value="MFS general substrate transporter like domains"/>
    <property type="match status" value="2"/>
</dbReference>
<dbReference type="GO" id="GO:0022857">
    <property type="term" value="F:transmembrane transporter activity"/>
    <property type="evidence" value="ECO:0007669"/>
    <property type="project" value="InterPro"/>
</dbReference>
<dbReference type="InterPro" id="IPR020846">
    <property type="entry name" value="MFS_dom"/>
</dbReference>
<feature type="domain" description="Major facilitator superfamily (MFS) profile" evidence="4">
    <location>
        <begin position="263"/>
        <end position="451"/>
    </location>
</feature>
<name>A0A8H5CME4_9AGAR</name>
<comment type="caution">
    <text evidence="5">The sequence shown here is derived from an EMBL/GenBank/DDBJ whole genome shotgun (WGS) entry which is preliminary data.</text>
</comment>
<comment type="subcellular location">
    <subcellularLocation>
        <location evidence="1">Membrane</location>
        <topology evidence="1">Multi-pass membrane protein</topology>
    </subcellularLocation>
</comment>
<dbReference type="Proteomes" id="UP000559256">
    <property type="component" value="Unassembled WGS sequence"/>
</dbReference>
<feature type="transmembrane region" description="Helical" evidence="3">
    <location>
        <begin position="59"/>
        <end position="78"/>
    </location>
</feature>
<dbReference type="GO" id="GO:0016020">
    <property type="term" value="C:membrane"/>
    <property type="evidence" value="ECO:0007669"/>
    <property type="project" value="UniProtKB-SubCell"/>
</dbReference>
<feature type="transmembrane region" description="Helical" evidence="3">
    <location>
        <begin position="353"/>
        <end position="373"/>
    </location>
</feature>
<dbReference type="InterPro" id="IPR050327">
    <property type="entry name" value="Proton-linked_MCT"/>
</dbReference>
<evidence type="ECO:0000259" key="4">
    <source>
        <dbReference type="PROSITE" id="PS50850"/>
    </source>
</evidence>
<feature type="transmembrane region" description="Helical" evidence="3">
    <location>
        <begin position="152"/>
        <end position="174"/>
    </location>
</feature>
<feature type="transmembrane region" description="Helical" evidence="3">
    <location>
        <begin position="417"/>
        <end position="438"/>
    </location>
</feature>
<protein>
    <recommendedName>
        <fullName evidence="4">Major facilitator superfamily (MFS) profile domain-containing protein</fullName>
    </recommendedName>
</protein>
<feature type="transmembrane region" description="Helical" evidence="3">
    <location>
        <begin position="329"/>
        <end position="347"/>
    </location>
</feature>
<sequence>MESSNLELGTSKIRSLSRSISDFSLFSLFKTGNKPEIGSGPGIIDPPEKVLPDGGLKGWSTVFGAWCVGFGMFGYMYSFGVYQDFYVRYYLTSSTPSSIAWIGSVQTMMPLALGMLSGRIFDKGGFYAVEIVGCLLFTFSVFMLSLAKPDQYYQIFLSQGVGMGFGLGLTYIPTMSVLRHYFKARLGLATGLAASSAGLGGIVFPIMLNQLLPKIGFGPAVRASGYLVLGCTIVGLFLMRTDYPPKTKVSVRQNSKSFLLDARYIMFMLGALITAFGSSFPAIYIQLYSIQHHVEGNISFYSIAIINGSSIFGRIIGSHFADTYGPLNVQICYTLVTGAAIWGVLGIHDTASLVVISIIYGIASGALLSLTYMSLASLAENRSEVGALVGLGFTLSSLSTLASAPVQGALLGGTYEWIRPIVFSATMTIGGTFFFLIARMLQVKKLNKQRV</sequence>
<keyword evidence="3" id="KW-0812">Transmembrane</keyword>
<dbReference type="PANTHER" id="PTHR11360:SF234">
    <property type="entry name" value="MFS-TYPE TRANSPORTER DBAD-RELATED"/>
    <property type="match status" value="1"/>
</dbReference>
<comment type="similarity">
    <text evidence="2">Belongs to the major facilitator superfamily. Monocarboxylate porter (TC 2.A.1.13) family.</text>
</comment>
<proteinExistence type="inferred from homology"/>
<dbReference type="Pfam" id="PF07690">
    <property type="entry name" value="MFS_1"/>
    <property type="match status" value="1"/>
</dbReference>
<evidence type="ECO:0000256" key="1">
    <source>
        <dbReference type="ARBA" id="ARBA00004141"/>
    </source>
</evidence>
<gene>
    <name evidence="5" type="ORF">D9758_014154</name>
</gene>
<feature type="transmembrane region" description="Helical" evidence="3">
    <location>
        <begin position="223"/>
        <end position="243"/>
    </location>
</feature>
<dbReference type="OrthoDB" id="6499973at2759"/>
<feature type="transmembrane region" description="Helical" evidence="3">
    <location>
        <begin position="385"/>
        <end position="405"/>
    </location>
</feature>
<evidence type="ECO:0000313" key="5">
    <source>
        <dbReference type="EMBL" id="KAF5344496.1"/>
    </source>
</evidence>
<dbReference type="InterPro" id="IPR011701">
    <property type="entry name" value="MFS"/>
</dbReference>
<keyword evidence="6" id="KW-1185">Reference proteome</keyword>
<dbReference type="PROSITE" id="PS50850">
    <property type="entry name" value="MFS"/>
    <property type="match status" value="1"/>
</dbReference>
<dbReference type="SUPFAM" id="SSF103473">
    <property type="entry name" value="MFS general substrate transporter"/>
    <property type="match status" value="1"/>
</dbReference>
<dbReference type="AlphaFoldDB" id="A0A8H5CME4"/>
<dbReference type="PANTHER" id="PTHR11360">
    <property type="entry name" value="MONOCARBOXYLATE TRANSPORTER"/>
    <property type="match status" value="1"/>
</dbReference>
<feature type="transmembrane region" description="Helical" evidence="3">
    <location>
        <begin position="264"/>
        <end position="286"/>
    </location>
</feature>
<feature type="transmembrane region" description="Helical" evidence="3">
    <location>
        <begin position="186"/>
        <end position="208"/>
    </location>
</feature>
<keyword evidence="3" id="KW-1133">Transmembrane helix</keyword>
<dbReference type="InterPro" id="IPR036259">
    <property type="entry name" value="MFS_trans_sf"/>
</dbReference>
<dbReference type="EMBL" id="JAACJM010000124">
    <property type="protein sequence ID" value="KAF5344496.1"/>
    <property type="molecule type" value="Genomic_DNA"/>
</dbReference>
<feature type="transmembrane region" description="Helical" evidence="3">
    <location>
        <begin position="298"/>
        <end position="317"/>
    </location>
</feature>